<keyword evidence="1" id="KW-1133">Transmembrane helix</keyword>
<evidence type="ECO:0000256" key="1">
    <source>
        <dbReference type="SAM" id="Phobius"/>
    </source>
</evidence>
<feature type="transmembrane region" description="Helical" evidence="1">
    <location>
        <begin position="35"/>
        <end position="52"/>
    </location>
</feature>
<feature type="non-terminal residue" evidence="2">
    <location>
        <position position="92"/>
    </location>
</feature>
<name>A0A8I0H447_XANCI</name>
<dbReference type="Proteomes" id="UP000653002">
    <property type="component" value="Unassembled WGS sequence"/>
</dbReference>
<proteinExistence type="predicted"/>
<sequence length="92" mass="9941">KPQSNLDYLGITLIAVAFYVALLNAQSFLNGANRILGILAPFAGGVVIAYCLNPIVKSAMKYLFRGREKFRGLAILLAYIVGLAIVVLLMVL</sequence>
<keyword evidence="1" id="KW-0472">Membrane</keyword>
<gene>
    <name evidence="2" type="ORF">GUH15_18200</name>
</gene>
<protein>
    <submittedName>
        <fullName evidence="2">Uncharacterized protein</fullName>
    </submittedName>
</protein>
<feature type="transmembrane region" description="Helical" evidence="1">
    <location>
        <begin position="7"/>
        <end position="29"/>
    </location>
</feature>
<evidence type="ECO:0000313" key="2">
    <source>
        <dbReference type="EMBL" id="MBD4337953.1"/>
    </source>
</evidence>
<organism evidence="2 3">
    <name type="scientific">Xanthomonas citri pv. citri</name>
    <dbReference type="NCBI Taxonomy" id="611301"/>
    <lineage>
        <taxon>Bacteria</taxon>
        <taxon>Pseudomonadati</taxon>
        <taxon>Pseudomonadota</taxon>
        <taxon>Gammaproteobacteria</taxon>
        <taxon>Lysobacterales</taxon>
        <taxon>Lysobacteraceae</taxon>
        <taxon>Xanthomonas</taxon>
    </lineage>
</organism>
<dbReference type="AlphaFoldDB" id="A0A8I0H447"/>
<comment type="caution">
    <text evidence="2">The sequence shown here is derived from an EMBL/GenBank/DDBJ whole genome shotgun (WGS) entry which is preliminary data.</text>
</comment>
<feature type="non-terminal residue" evidence="2">
    <location>
        <position position="1"/>
    </location>
</feature>
<reference evidence="2" key="1">
    <citation type="submission" date="2020-01" db="EMBL/GenBank/DDBJ databases">
        <authorList>
            <person name="Richard D."/>
        </authorList>
    </citation>
    <scope>NUCLEOTIDE SEQUENCE</scope>
    <source>
        <strain evidence="2">JP541</strain>
    </source>
</reference>
<feature type="transmembrane region" description="Helical" evidence="1">
    <location>
        <begin position="73"/>
        <end position="91"/>
    </location>
</feature>
<evidence type="ECO:0000313" key="3">
    <source>
        <dbReference type="Proteomes" id="UP000653002"/>
    </source>
</evidence>
<keyword evidence="1" id="KW-0812">Transmembrane</keyword>
<accession>A0A8I0H447</accession>
<dbReference type="EMBL" id="JAABFR010001453">
    <property type="protein sequence ID" value="MBD4337953.1"/>
    <property type="molecule type" value="Genomic_DNA"/>
</dbReference>